<dbReference type="InterPro" id="IPR050595">
    <property type="entry name" value="Bact_response_regulator"/>
</dbReference>
<gene>
    <name evidence="5" type="ORF">UT18_C0007G0092</name>
</gene>
<proteinExistence type="predicted"/>
<feature type="domain" description="Response regulatory" evidence="4">
    <location>
        <begin position="4"/>
        <end position="124"/>
    </location>
</feature>
<dbReference type="PANTHER" id="PTHR44591:SF14">
    <property type="entry name" value="PROTEIN PILG"/>
    <property type="match status" value="1"/>
</dbReference>
<sequence>MSQKIFIVEDDAILVEMYQTKFEMEGFEVTVAHSGKEALQKLKEGFVPDLIMLDILMPDVNGFEALKEMKQEPKYRQIPVIMLTNLGESKIDMNKELSYALGVRDYLIKSRHTPDEIVERIRQVLS</sequence>
<feature type="modified residue" description="4-aspartylphosphate" evidence="3">
    <location>
        <position position="54"/>
    </location>
</feature>
<protein>
    <recommendedName>
        <fullName evidence="4">Response regulatory domain-containing protein</fullName>
    </recommendedName>
</protein>
<dbReference type="PANTHER" id="PTHR44591">
    <property type="entry name" value="STRESS RESPONSE REGULATOR PROTEIN 1"/>
    <property type="match status" value="1"/>
</dbReference>
<dbReference type="GO" id="GO:0000160">
    <property type="term" value="P:phosphorelay signal transduction system"/>
    <property type="evidence" value="ECO:0007669"/>
    <property type="project" value="UniProtKB-KW"/>
</dbReference>
<dbReference type="PROSITE" id="PS50110">
    <property type="entry name" value="RESPONSE_REGULATORY"/>
    <property type="match status" value="1"/>
</dbReference>
<organism evidence="5 6">
    <name type="scientific">candidate division CPR2 bacterium GW2011_GWC2_39_10</name>
    <dbReference type="NCBI Taxonomy" id="1618345"/>
    <lineage>
        <taxon>Bacteria</taxon>
        <taxon>Bacteria division CPR2</taxon>
    </lineage>
</organism>
<comment type="caution">
    <text evidence="5">The sequence shown here is derived from an EMBL/GenBank/DDBJ whole genome shotgun (WGS) entry which is preliminary data.</text>
</comment>
<evidence type="ECO:0000313" key="6">
    <source>
        <dbReference type="Proteomes" id="UP000034207"/>
    </source>
</evidence>
<keyword evidence="2" id="KW-0902">Two-component regulatory system</keyword>
<dbReference type="Gene3D" id="3.40.50.2300">
    <property type="match status" value="1"/>
</dbReference>
<dbReference type="AlphaFoldDB" id="A0A0G0PZI9"/>
<dbReference type="SMART" id="SM00448">
    <property type="entry name" value="REC"/>
    <property type="match status" value="1"/>
</dbReference>
<dbReference type="InterPro" id="IPR001789">
    <property type="entry name" value="Sig_transdc_resp-reg_receiver"/>
</dbReference>
<keyword evidence="1 3" id="KW-0597">Phosphoprotein</keyword>
<evidence type="ECO:0000256" key="3">
    <source>
        <dbReference type="PROSITE-ProRule" id="PRU00169"/>
    </source>
</evidence>
<evidence type="ECO:0000256" key="2">
    <source>
        <dbReference type="ARBA" id="ARBA00023012"/>
    </source>
</evidence>
<evidence type="ECO:0000259" key="4">
    <source>
        <dbReference type="PROSITE" id="PS50110"/>
    </source>
</evidence>
<dbReference type="InterPro" id="IPR011006">
    <property type="entry name" value="CheY-like_superfamily"/>
</dbReference>
<evidence type="ECO:0000256" key="1">
    <source>
        <dbReference type="ARBA" id="ARBA00022553"/>
    </source>
</evidence>
<dbReference type="CDD" id="cd17574">
    <property type="entry name" value="REC_OmpR"/>
    <property type="match status" value="1"/>
</dbReference>
<evidence type="ECO:0000313" key="5">
    <source>
        <dbReference type="EMBL" id="KKQ94836.1"/>
    </source>
</evidence>
<dbReference type="SUPFAM" id="SSF52172">
    <property type="entry name" value="CheY-like"/>
    <property type="match status" value="1"/>
</dbReference>
<dbReference type="STRING" id="1618345.UT18_C0007G0092"/>
<dbReference type="Proteomes" id="UP000034207">
    <property type="component" value="Unassembled WGS sequence"/>
</dbReference>
<dbReference type="Pfam" id="PF00072">
    <property type="entry name" value="Response_reg"/>
    <property type="match status" value="1"/>
</dbReference>
<reference evidence="5 6" key="1">
    <citation type="journal article" date="2015" name="Nature">
        <title>rRNA introns, odd ribosomes, and small enigmatic genomes across a large radiation of phyla.</title>
        <authorList>
            <person name="Brown C.T."/>
            <person name="Hug L.A."/>
            <person name="Thomas B.C."/>
            <person name="Sharon I."/>
            <person name="Castelle C.J."/>
            <person name="Singh A."/>
            <person name="Wilkins M.J."/>
            <person name="Williams K.H."/>
            <person name="Banfield J.F."/>
        </authorList>
    </citation>
    <scope>NUCLEOTIDE SEQUENCE [LARGE SCALE GENOMIC DNA]</scope>
</reference>
<name>A0A0G0PZI9_UNCC2</name>
<dbReference type="EMBL" id="LBVV01000007">
    <property type="protein sequence ID" value="KKQ94836.1"/>
    <property type="molecule type" value="Genomic_DNA"/>
</dbReference>
<accession>A0A0G0PZI9</accession>